<dbReference type="Proteomes" id="UP001152795">
    <property type="component" value="Unassembled WGS sequence"/>
</dbReference>
<accession>A0A6S7K038</accession>
<keyword evidence="2" id="KW-1185">Reference proteome</keyword>
<dbReference type="AlphaFoldDB" id="A0A6S7K038"/>
<comment type="caution">
    <text evidence="1">The sequence shown here is derived from an EMBL/GenBank/DDBJ whole genome shotgun (WGS) entry which is preliminary data.</text>
</comment>
<feature type="non-terminal residue" evidence="1">
    <location>
        <position position="1"/>
    </location>
</feature>
<dbReference type="EMBL" id="CACRXK020020616">
    <property type="protein sequence ID" value="CAB4035010.1"/>
    <property type="molecule type" value="Genomic_DNA"/>
</dbReference>
<reference evidence="1" key="1">
    <citation type="submission" date="2020-04" db="EMBL/GenBank/DDBJ databases">
        <authorList>
            <person name="Alioto T."/>
            <person name="Alioto T."/>
            <person name="Gomez Garrido J."/>
        </authorList>
    </citation>
    <scope>NUCLEOTIDE SEQUENCE</scope>
    <source>
        <strain evidence="1">A484AB</strain>
    </source>
</reference>
<evidence type="ECO:0000313" key="1">
    <source>
        <dbReference type="EMBL" id="CAB4035010.1"/>
    </source>
</evidence>
<protein>
    <submittedName>
        <fullName evidence="1">Uncharacterized protein</fullName>
    </submittedName>
</protein>
<proteinExistence type="predicted"/>
<organism evidence="1 2">
    <name type="scientific">Paramuricea clavata</name>
    <name type="common">Red gorgonian</name>
    <name type="synonym">Violescent sea-whip</name>
    <dbReference type="NCBI Taxonomy" id="317549"/>
    <lineage>
        <taxon>Eukaryota</taxon>
        <taxon>Metazoa</taxon>
        <taxon>Cnidaria</taxon>
        <taxon>Anthozoa</taxon>
        <taxon>Octocorallia</taxon>
        <taxon>Malacalcyonacea</taxon>
        <taxon>Plexauridae</taxon>
        <taxon>Paramuricea</taxon>
    </lineage>
</organism>
<feature type="non-terminal residue" evidence="1">
    <location>
        <position position="69"/>
    </location>
</feature>
<sequence>VTTLNYPVKDQRIRIRREPKNYVRRDECERNKLVDTVHGFLPLPDEDYNVQFIKDSGKYWVKVSWEAPL</sequence>
<name>A0A6S7K038_PARCT</name>
<gene>
    <name evidence="1" type="ORF">PACLA_8A088438</name>
</gene>
<evidence type="ECO:0000313" key="2">
    <source>
        <dbReference type="Proteomes" id="UP001152795"/>
    </source>
</evidence>